<protein>
    <submittedName>
        <fullName evidence="2">Metallophosphoesterase</fullName>
    </submittedName>
</protein>
<dbReference type="EMBL" id="WITJ01000009">
    <property type="protein sequence ID" value="MQW39770.1"/>
    <property type="molecule type" value="Genomic_DNA"/>
</dbReference>
<comment type="caution">
    <text evidence="2">The sequence shown here is derived from an EMBL/GenBank/DDBJ whole genome shotgun (WGS) entry which is preliminary data.</text>
</comment>
<feature type="domain" description="Calcineurin-like phosphoesterase" evidence="1">
    <location>
        <begin position="38"/>
        <end position="201"/>
    </location>
</feature>
<proteinExistence type="predicted"/>
<dbReference type="GO" id="GO:0008758">
    <property type="term" value="F:UDP-2,3-diacylglucosamine hydrolase activity"/>
    <property type="evidence" value="ECO:0007669"/>
    <property type="project" value="TreeGrafter"/>
</dbReference>
<name>A0A7X1Z8G5_9LACT</name>
<dbReference type="SUPFAM" id="SSF56300">
    <property type="entry name" value="Metallo-dependent phosphatases"/>
    <property type="match status" value="1"/>
</dbReference>
<dbReference type="RefSeq" id="WP_153496437.1">
    <property type="nucleotide sequence ID" value="NZ_CAXYUY010000008.1"/>
</dbReference>
<gene>
    <name evidence="2" type="ORF">GHI93_07510</name>
</gene>
<dbReference type="Pfam" id="PF00149">
    <property type="entry name" value="Metallophos"/>
    <property type="match status" value="1"/>
</dbReference>
<dbReference type="AlphaFoldDB" id="A0A7X1Z8G5"/>
<dbReference type="GO" id="GO:0016020">
    <property type="term" value="C:membrane"/>
    <property type="evidence" value="ECO:0007669"/>
    <property type="project" value="GOC"/>
</dbReference>
<evidence type="ECO:0000313" key="3">
    <source>
        <dbReference type="Proteomes" id="UP000439550"/>
    </source>
</evidence>
<dbReference type="InterPro" id="IPR029052">
    <property type="entry name" value="Metallo-depent_PP-like"/>
</dbReference>
<dbReference type="GO" id="GO:0009245">
    <property type="term" value="P:lipid A biosynthetic process"/>
    <property type="evidence" value="ECO:0007669"/>
    <property type="project" value="TreeGrafter"/>
</dbReference>
<dbReference type="InterPro" id="IPR004843">
    <property type="entry name" value="Calcineurin-like_PHP"/>
</dbReference>
<evidence type="ECO:0000259" key="1">
    <source>
        <dbReference type="Pfam" id="PF00149"/>
    </source>
</evidence>
<dbReference type="CDD" id="cd07385">
    <property type="entry name" value="MPP_YkuE_C"/>
    <property type="match status" value="1"/>
</dbReference>
<dbReference type="Gene3D" id="3.60.21.10">
    <property type="match status" value="1"/>
</dbReference>
<accession>A0A7X1Z8G5</accession>
<evidence type="ECO:0000313" key="2">
    <source>
        <dbReference type="EMBL" id="MQW39770.1"/>
    </source>
</evidence>
<sequence length="258" mass="29363">MTWMIIILIALFILGYGIFLEPHLMRVRTVNYPHQQGIKIAHFADTHFTWHTSAKRFKKFAKNMDEEKPDLILFTGDLFDKVSWARENKSATQAVIKTLSALTAPLGKYAVFGNHDFEENQSHFVREILEKSGFTILNNRSVLTEKISISGIDDMREGVPDFAICPDHAAFSVLMIHEPDALLQLDQMKQFDLIVAGHSHGGQVRLGKLRLHNKGSKYFDSGKYKINEKTVLYVNNGIGLTFLPLRIGVVPEIVYYEL</sequence>
<dbReference type="PANTHER" id="PTHR31302">
    <property type="entry name" value="TRANSMEMBRANE PROTEIN WITH METALLOPHOSPHOESTERASE DOMAIN-RELATED"/>
    <property type="match status" value="1"/>
</dbReference>
<dbReference type="PANTHER" id="PTHR31302:SF25">
    <property type="entry name" value="PHOSPHOESTERASE"/>
    <property type="match status" value="1"/>
</dbReference>
<dbReference type="InterPro" id="IPR051158">
    <property type="entry name" value="Metallophosphoesterase_sf"/>
</dbReference>
<organism evidence="2 3">
    <name type="scientific">Lactococcus hircilactis</name>
    <dbReference type="NCBI Taxonomy" id="1494462"/>
    <lineage>
        <taxon>Bacteria</taxon>
        <taxon>Bacillati</taxon>
        <taxon>Bacillota</taxon>
        <taxon>Bacilli</taxon>
        <taxon>Lactobacillales</taxon>
        <taxon>Streptococcaceae</taxon>
        <taxon>Lactococcus</taxon>
    </lineage>
</organism>
<dbReference type="OrthoDB" id="9780884at2"/>
<dbReference type="Proteomes" id="UP000439550">
    <property type="component" value="Unassembled WGS sequence"/>
</dbReference>
<reference evidence="2 3" key="1">
    <citation type="submission" date="2019-10" db="EMBL/GenBank/DDBJ databases">
        <authorList>
            <person name="Dong K."/>
        </authorList>
    </citation>
    <scope>NUCLEOTIDE SEQUENCE [LARGE SCALE GENOMIC DNA]</scope>
    <source>
        <strain evidence="2 3">DSM 28960</strain>
    </source>
</reference>
<keyword evidence="3" id="KW-1185">Reference proteome</keyword>